<dbReference type="PANTHER" id="PTHR37304:SF1">
    <property type="entry name" value="MEMBRANE PROTEIN"/>
    <property type="match status" value="1"/>
</dbReference>
<dbReference type="Proteomes" id="UP000677234">
    <property type="component" value="Chromosome"/>
</dbReference>
<dbReference type="Proteomes" id="UP000595847">
    <property type="component" value="Chromosome"/>
</dbReference>
<keyword evidence="1" id="KW-0472">Membrane</keyword>
<accession>A0A7T5ELP7</accession>
<reference evidence="3" key="2">
    <citation type="submission" date="2021-04" db="EMBL/GenBank/DDBJ databases">
        <title>Brevibacillus composti FJAT-54423, complete genome.</title>
        <authorList>
            <person name="Tang R."/>
        </authorList>
    </citation>
    <scope>NUCLEOTIDE SEQUENCE</scope>
    <source>
        <strain evidence="3">FJAT-54424</strain>
    </source>
</reference>
<dbReference type="AlphaFoldDB" id="A0A7T5ELP7"/>
<dbReference type="KEGG" id="bcop:JD108_02460"/>
<keyword evidence="1" id="KW-1133">Transmembrane helix</keyword>
<feature type="transmembrane region" description="Helical" evidence="1">
    <location>
        <begin position="41"/>
        <end position="58"/>
    </location>
</feature>
<reference evidence="2 4" key="1">
    <citation type="submission" date="2020-12" db="EMBL/GenBank/DDBJ databases">
        <title>strain FJAT-54423T represents a novel species of the genus Brevibacillus.</title>
        <authorList>
            <person name="Tang R."/>
        </authorList>
    </citation>
    <scope>NUCLEOTIDE SEQUENCE [LARGE SCALE GENOMIC DNA]</scope>
    <source>
        <strain evidence="2 4">FJAT-54423</strain>
    </source>
</reference>
<dbReference type="EMBL" id="CP066308">
    <property type="protein sequence ID" value="QQE74862.1"/>
    <property type="molecule type" value="Genomic_DNA"/>
</dbReference>
<gene>
    <name evidence="2" type="ORF">JD108_02460</name>
    <name evidence="3" type="ORF">KDJ56_02460</name>
</gene>
<dbReference type="RefSeq" id="WP_198828430.1">
    <property type="nucleotide sequence ID" value="NZ_CP066308.1"/>
</dbReference>
<dbReference type="PANTHER" id="PTHR37304">
    <property type="entry name" value="MEMBRANE PROTEIN-RELATED"/>
    <property type="match status" value="1"/>
</dbReference>
<name>A0A7T5ELP7_9BACL</name>
<evidence type="ECO:0000313" key="5">
    <source>
        <dbReference type="Proteomes" id="UP000677234"/>
    </source>
</evidence>
<keyword evidence="5" id="KW-1185">Reference proteome</keyword>
<evidence type="ECO:0000256" key="1">
    <source>
        <dbReference type="SAM" id="Phobius"/>
    </source>
</evidence>
<proteinExistence type="predicted"/>
<dbReference type="Pfam" id="PF04070">
    <property type="entry name" value="DUF378"/>
    <property type="match status" value="1"/>
</dbReference>
<keyword evidence="1" id="KW-0812">Transmembrane</keyword>
<protein>
    <submittedName>
        <fullName evidence="2">DUF378 domain-containing protein</fullName>
    </submittedName>
</protein>
<dbReference type="EMBL" id="CP073708">
    <property type="protein sequence ID" value="QUO41946.1"/>
    <property type="molecule type" value="Genomic_DNA"/>
</dbReference>
<evidence type="ECO:0000313" key="4">
    <source>
        <dbReference type="Proteomes" id="UP000595847"/>
    </source>
</evidence>
<evidence type="ECO:0000313" key="3">
    <source>
        <dbReference type="EMBL" id="QUO41946.1"/>
    </source>
</evidence>
<sequence>MDKLALILVIIGAINWGLIGLFQYDLVANLFGGPDSMVSRIIYTLVGLAGIYSIKFLVGDRERT</sequence>
<dbReference type="InterPro" id="IPR007211">
    <property type="entry name" value="DUF378"/>
</dbReference>
<organism evidence="2 4">
    <name type="scientific">Brevibacillus composti</name>
    <dbReference type="NCBI Taxonomy" id="2796470"/>
    <lineage>
        <taxon>Bacteria</taxon>
        <taxon>Bacillati</taxon>
        <taxon>Bacillota</taxon>
        <taxon>Bacilli</taxon>
        <taxon>Bacillales</taxon>
        <taxon>Paenibacillaceae</taxon>
        <taxon>Brevibacillus</taxon>
    </lineage>
</organism>
<evidence type="ECO:0000313" key="2">
    <source>
        <dbReference type="EMBL" id="QQE74862.1"/>
    </source>
</evidence>